<dbReference type="SUPFAM" id="SSF53098">
    <property type="entry name" value="Ribonuclease H-like"/>
    <property type="match status" value="1"/>
</dbReference>
<dbReference type="InterPro" id="IPR012337">
    <property type="entry name" value="RNaseH-like_sf"/>
</dbReference>
<dbReference type="Gene3D" id="3.30.420.10">
    <property type="entry name" value="Ribonuclease H-like superfamily/Ribonuclease H"/>
    <property type="match status" value="1"/>
</dbReference>
<dbReference type="EMBL" id="BKCJ010010547">
    <property type="protein sequence ID" value="GEU92084.1"/>
    <property type="molecule type" value="Genomic_DNA"/>
</dbReference>
<name>A0A6L2P5E8_TANCI</name>
<comment type="caution">
    <text evidence="3">The sequence shown here is derived from an EMBL/GenBank/DDBJ whole genome shotgun (WGS) entry which is preliminary data.</text>
</comment>
<dbReference type="InterPro" id="IPR025724">
    <property type="entry name" value="GAG-pre-integrase_dom"/>
</dbReference>
<feature type="region of interest" description="Disordered" evidence="1">
    <location>
        <begin position="440"/>
        <end position="465"/>
    </location>
</feature>
<dbReference type="GO" id="GO:0003676">
    <property type="term" value="F:nucleic acid binding"/>
    <property type="evidence" value="ECO:0007669"/>
    <property type="project" value="InterPro"/>
</dbReference>
<evidence type="ECO:0000256" key="1">
    <source>
        <dbReference type="SAM" id="MobiDB-lite"/>
    </source>
</evidence>
<dbReference type="CDD" id="cd09272">
    <property type="entry name" value="RNase_HI_RT_Ty1"/>
    <property type="match status" value="1"/>
</dbReference>
<proteinExistence type="predicted"/>
<feature type="domain" description="GAG-pre-integrase" evidence="2">
    <location>
        <begin position="86"/>
        <end position="140"/>
    </location>
</feature>
<reference evidence="3" key="1">
    <citation type="journal article" date="2019" name="Sci. Rep.">
        <title>Draft genome of Tanacetum cinerariifolium, the natural source of mosquito coil.</title>
        <authorList>
            <person name="Yamashiro T."/>
            <person name="Shiraishi A."/>
            <person name="Satake H."/>
            <person name="Nakayama K."/>
        </authorList>
    </citation>
    <scope>NUCLEOTIDE SEQUENCE</scope>
</reference>
<protein>
    <submittedName>
        <fullName evidence="3">Retrovirus-related Pol polyprotein from transposon TNT 1-94</fullName>
    </submittedName>
</protein>
<evidence type="ECO:0000313" key="3">
    <source>
        <dbReference type="EMBL" id="GEU92084.1"/>
    </source>
</evidence>
<gene>
    <name evidence="3" type="ORF">Tci_064062</name>
</gene>
<sequence>MNGNLKLLINFVWKFIGTVRFGNDHVAAIMGFGDLQWGNILITRVFNLFSVGQFYDSDLKVAFRRNACFVRNLKGVDLLKGDHSINLYTINLYDMAYASPICLMACASSTKSWLWRQRLSHLNFNTINDIAKNDLVLGSKDEAPEVIKTFLKRITVLLQSHVIIRRTDNGTEFKNHALKEYFDSVGISHQVKENQEKDKNQIKTKQKQEACQSQEKFKAVAVGRARKTEQNTKRMVENAYTSMIGELNFLLGLQIKQIEDIIFFNQSKYIKEMFGLEDSKPTKPLMSTEIKLTKDDETDFVDSSKYQENPMNTHLEAVKRISRCIKGTSHLGLWYPKGTRTENVVYADSDYAGDYVDCKITSGVFTFMGCCLTSWFAKKQMALAIFTTKAKYVSAEKACQQALWMKQALIDYGIRLKNVPIMFTFHKHVMDPLDILRNPSTEKGKDITSPPVISSSSSSSDDNKAPSFLKLYDELSDKEVPTASEESSHCQKKKDATAKRIALLSKSQGITVIEFGDSYEVPASAATTKIASDGTGKKYGRTVTVTTEDMQKRKNDVKARTTLLRSLPDEHQL</sequence>
<accession>A0A6L2P5E8</accession>
<dbReference type="PANTHER" id="PTHR11439">
    <property type="entry name" value="GAG-POL-RELATED RETROTRANSPOSON"/>
    <property type="match status" value="1"/>
</dbReference>
<evidence type="ECO:0000259" key="2">
    <source>
        <dbReference type="Pfam" id="PF13976"/>
    </source>
</evidence>
<organism evidence="3">
    <name type="scientific">Tanacetum cinerariifolium</name>
    <name type="common">Dalmatian daisy</name>
    <name type="synonym">Chrysanthemum cinerariifolium</name>
    <dbReference type="NCBI Taxonomy" id="118510"/>
    <lineage>
        <taxon>Eukaryota</taxon>
        <taxon>Viridiplantae</taxon>
        <taxon>Streptophyta</taxon>
        <taxon>Embryophyta</taxon>
        <taxon>Tracheophyta</taxon>
        <taxon>Spermatophyta</taxon>
        <taxon>Magnoliopsida</taxon>
        <taxon>eudicotyledons</taxon>
        <taxon>Gunneridae</taxon>
        <taxon>Pentapetalae</taxon>
        <taxon>asterids</taxon>
        <taxon>campanulids</taxon>
        <taxon>Asterales</taxon>
        <taxon>Asteraceae</taxon>
        <taxon>Asteroideae</taxon>
        <taxon>Anthemideae</taxon>
        <taxon>Anthemidinae</taxon>
        <taxon>Tanacetum</taxon>
    </lineage>
</organism>
<dbReference type="AlphaFoldDB" id="A0A6L2P5E8"/>
<dbReference type="PANTHER" id="PTHR11439:SF486">
    <property type="entry name" value="RLK (RECEPTOR-LIKE KINASE) PROTEIN, PUTATIVE-RELATED"/>
    <property type="match status" value="1"/>
</dbReference>
<dbReference type="InterPro" id="IPR036397">
    <property type="entry name" value="RNaseH_sf"/>
</dbReference>
<dbReference type="Pfam" id="PF13976">
    <property type="entry name" value="gag_pre-integrs"/>
    <property type="match status" value="1"/>
</dbReference>